<evidence type="ECO:0000256" key="1">
    <source>
        <dbReference type="ARBA" id="ARBA00023235"/>
    </source>
</evidence>
<sequence length="132" mass="14598">MSHADHTRHGFDLERAMASAKADWEAGATLGTLRRNIDELDEEIVALLARRQHWVTLAAFVKRESGEEAVRAPERVDEVLGKVKALADENGLSRDIAEPTYRALIAASIDHQLGAHRLLRARDTAPRVTAGR</sequence>
<dbReference type="EC" id="4.2.99.21" evidence="3"/>
<dbReference type="Proteomes" id="UP001519305">
    <property type="component" value="Unassembled WGS sequence"/>
</dbReference>
<dbReference type="InterPro" id="IPR036979">
    <property type="entry name" value="CM_dom_sf"/>
</dbReference>
<dbReference type="RefSeq" id="WP_052054332.1">
    <property type="nucleotide sequence ID" value="NZ_CP047357.1"/>
</dbReference>
<evidence type="ECO:0000313" key="3">
    <source>
        <dbReference type="EMBL" id="MBP2332852.1"/>
    </source>
</evidence>
<feature type="domain" description="Chorismate mutase" evidence="2">
    <location>
        <begin position="24"/>
        <end position="116"/>
    </location>
</feature>
<dbReference type="Gene3D" id="1.20.59.10">
    <property type="entry name" value="Chorismate mutase"/>
    <property type="match status" value="1"/>
</dbReference>
<keyword evidence="3" id="KW-0670">Pyruvate</keyword>
<keyword evidence="1" id="KW-0413">Isomerase</keyword>
<dbReference type="InterPro" id="IPR036263">
    <property type="entry name" value="Chorismate_II_sf"/>
</dbReference>
<proteinExistence type="predicted"/>
<keyword evidence="3" id="KW-0456">Lyase</keyword>
<organism evidence="3 4">
    <name type="scientific">Corynebacterium freneyi</name>
    <dbReference type="NCBI Taxonomy" id="134034"/>
    <lineage>
        <taxon>Bacteria</taxon>
        <taxon>Bacillati</taxon>
        <taxon>Actinomycetota</taxon>
        <taxon>Actinomycetes</taxon>
        <taxon>Mycobacteriales</taxon>
        <taxon>Corynebacteriaceae</taxon>
        <taxon>Corynebacterium</taxon>
    </lineage>
</organism>
<dbReference type="EMBL" id="JAGINY010000001">
    <property type="protein sequence ID" value="MBP2332852.1"/>
    <property type="molecule type" value="Genomic_DNA"/>
</dbReference>
<dbReference type="InterPro" id="IPR051331">
    <property type="entry name" value="Chorismate_mutase-related"/>
</dbReference>
<dbReference type="PANTHER" id="PTHR38041:SF1">
    <property type="entry name" value="CHORISMATE MUTASE"/>
    <property type="match status" value="1"/>
</dbReference>
<dbReference type="SUPFAM" id="SSF48600">
    <property type="entry name" value="Chorismate mutase II"/>
    <property type="match status" value="1"/>
</dbReference>
<dbReference type="GO" id="GO:0043904">
    <property type="term" value="F:isochorismate pyruvate lyase activity"/>
    <property type="evidence" value="ECO:0007669"/>
    <property type="project" value="UniProtKB-EC"/>
</dbReference>
<dbReference type="SMART" id="SM00830">
    <property type="entry name" value="CM_2"/>
    <property type="match status" value="1"/>
</dbReference>
<evidence type="ECO:0000313" key="4">
    <source>
        <dbReference type="Proteomes" id="UP001519305"/>
    </source>
</evidence>
<dbReference type="PANTHER" id="PTHR38041">
    <property type="entry name" value="CHORISMATE MUTASE"/>
    <property type="match status" value="1"/>
</dbReference>
<comment type="caution">
    <text evidence="3">The sequence shown here is derived from an EMBL/GenBank/DDBJ whole genome shotgun (WGS) entry which is preliminary data.</text>
</comment>
<dbReference type="InterPro" id="IPR002701">
    <property type="entry name" value="CM_II_prokaryot"/>
</dbReference>
<gene>
    <name evidence="3" type="ORF">JOF33_001551</name>
</gene>
<dbReference type="Pfam" id="PF01817">
    <property type="entry name" value="CM_2"/>
    <property type="match status" value="1"/>
</dbReference>
<accession>A0ABS4U859</accession>
<dbReference type="PROSITE" id="PS51168">
    <property type="entry name" value="CHORISMATE_MUT_2"/>
    <property type="match status" value="1"/>
</dbReference>
<evidence type="ECO:0000259" key="2">
    <source>
        <dbReference type="PROSITE" id="PS51168"/>
    </source>
</evidence>
<protein>
    <submittedName>
        <fullName evidence="3">Isochorismate pyruvate lyase</fullName>
        <ecNumber evidence="3">4.2.99.21</ecNumber>
    </submittedName>
</protein>
<name>A0ABS4U859_9CORY</name>
<reference evidence="3 4" key="1">
    <citation type="submission" date="2021-03" db="EMBL/GenBank/DDBJ databases">
        <title>Sequencing the genomes of 1000 actinobacteria strains.</title>
        <authorList>
            <person name="Klenk H.-P."/>
        </authorList>
    </citation>
    <scope>NUCLEOTIDE SEQUENCE [LARGE SCALE GENOMIC DNA]</scope>
    <source>
        <strain evidence="3 4">DSM 44506</strain>
    </source>
</reference>
<keyword evidence="4" id="KW-1185">Reference proteome</keyword>